<feature type="region of interest" description="Disordered" evidence="17">
    <location>
        <begin position="364"/>
        <end position="386"/>
    </location>
</feature>
<keyword evidence="12" id="KW-0234">DNA repair</keyword>
<keyword evidence="3" id="KW-1017">Isopeptide bond</keyword>
<evidence type="ECO:0000313" key="19">
    <source>
        <dbReference type="Ensembl" id="ENSATEP00000013627.1"/>
    </source>
</evidence>
<dbReference type="GeneID" id="113161896"/>
<feature type="region of interest" description="Disordered" evidence="17">
    <location>
        <begin position="970"/>
        <end position="1100"/>
    </location>
</feature>
<evidence type="ECO:0000256" key="13">
    <source>
        <dbReference type="ARBA" id="ARBA00023242"/>
    </source>
</evidence>
<feature type="compositionally biased region" description="Acidic residues" evidence="17">
    <location>
        <begin position="818"/>
        <end position="833"/>
    </location>
</feature>
<feature type="compositionally biased region" description="Low complexity" evidence="17">
    <location>
        <begin position="1039"/>
        <end position="1053"/>
    </location>
</feature>
<keyword evidence="5" id="KW-0479">Metal-binding</keyword>
<feature type="compositionally biased region" description="Polar residues" evidence="17">
    <location>
        <begin position="979"/>
        <end position="994"/>
    </location>
</feature>
<evidence type="ECO:0000256" key="9">
    <source>
        <dbReference type="ARBA" id="ARBA00022833"/>
    </source>
</evidence>
<feature type="region of interest" description="Disordered" evidence="17">
    <location>
        <begin position="1158"/>
        <end position="1178"/>
    </location>
</feature>
<name>A0A3Q1HX38_ANATE</name>
<protein>
    <recommendedName>
        <fullName evidence="14">Structure-specific endonuclease subunit SLX4</fullName>
    </recommendedName>
    <alternativeName>
        <fullName evidence="16">BTB/POZ domain-containing protein 12</fullName>
    </alternativeName>
</protein>
<keyword evidence="13" id="KW-0539">Nucleus</keyword>
<feature type="domain" description="BTB" evidence="18">
    <location>
        <begin position="625"/>
        <end position="699"/>
    </location>
</feature>
<feature type="compositionally biased region" description="Acidic residues" evidence="17">
    <location>
        <begin position="755"/>
        <end position="765"/>
    </location>
</feature>
<dbReference type="FunFam" id="3.30.710.10:FF:000116">
    <property type="entry name" value="SLX4 structure-specific endonuclease subunit"/>
    <property type="match status" value="1"/>
</dbReference>
<feature type="compositionally biased region" description="Polar residues" evidence="17">
    <location>
        <begin position="1543"/>
        <end position="1552"/>
    </location>
</feature>
<dbReference type="PANTHER" id="PTHR21541">
    <property type="entry name" value="BTB POZ DOMAIN CONTAINING 12"/>
    <property type="match status" value="1"/>
</dbReference>
<evidence type="ECO:0000259" key="18">
    <source>
        <dbReference type="PROSITE" id="PS50097"/>
    </source>
</evidence>
<feature type="compositionally biased region" description="Basic and acidic residues" evidence="17">
    <location>
        <begin position="996"/>
        <end position="1008"/>
    </location>
</feature>
<evidence type="ECO:0000256" key="16">
    <source>
        <dbReference type="ARBA" id="ARBA00076095"/>
    </source>
</evidence>
<evidence type="ECO:0000256" key="1">
    <source>
        <dbReference type="ARBA" id="ARBA00004123"/>
    </source>
</evidence>
<keyword evidence="9" id="KW-0862">Zinc</keyword>
<dbReference type="RefSeq" id="XP_026215496.1">
    <property type="nucleotide sequence ID" value="XM_026359711.1"/>
</dbReference>
<reference evidence="19" key="3">
    <citation type="submission" date="2025-09" db="UniProtKB">
        <authorList>
            <consortium name="Ensembl"/>
        </authorList>
    </citation>
    <scope>IDENTIFICATION</scope>
</reference>
<feature type="compositionally biased region" description="Polar residues" evidence="17">
    <location>
        <begin position="473"/>
        <end position="498"/>
    </location>
</feature>
<feature type="region of interest" description="Disordered" evidence="17">
    <location>
        <begin position="1700"/>
        <end position="1737"/>
    </location>
</feature>
<feature type="region of interest" description="Disordered" evidence="17">
    <location>
        <begin position="15"/>
        <end position="101"/>
    </location>
</feature>
<feature type="region of interest" description="Disordered" evidence="17">
    <location>
        <begin position="216"/>
        <end position="242"/>
    </location>
</feature>
<feature type="compositionally biased region" description="Polar residues" evidence="17">
    <location>
        <begin position="1370"/>
        <end position="1380"/>
    </location>
</feature>
<feature type="compositionally biased region" description="Pro residues" evidence="17">
    <location>
        <begin position="224"/>
        <end position="236"/>
    </location>
</feature>
<feature type="compositionally biased region" description="Polar residues" evidence="17">
    <location>
        <begin position="846"/>
        <end position="855"/>
    </location>
</feature>
<evidence type="ECO:0000256" key="2">
    <source>
        <dbReference type="ARBA" id="ARBA00006661"/>
    </source>
</evidence>
<evidence type="ECO:0000256" key="12">
    <source>
        <dbReference type="ARBA" id="ARBA00023204"/>
    </source>
</evidence>
<dbReference type="GO" id="GO:0090656">
    <property type="term" value="P:t-circle formation"/>
    <property type="evidence" value="ECO:0007669"/>
    <property type="project" value="UniProtKB-ARBA"/>
</dbReference>
<evidence type="ECO:0000256" key="11">
    <source>
        <dbReference type="ARBA" id="ARBA00023172"/>
    </source>
</evidence>
<feature type="region of interest" description="Disordered" evidence="17">
    <location>
        <begin position="1196"/>
        <end position="1319"/>
    </location>
</feature>
<keyword evidence="7" id="KW-0227">DNA damage</keyword>
<dbReference type="PANTHER" id="PTHR21541:SF3">
    <property type="entry name" value="STRUCTURE-SPECIFIC ENDONUCLEASE SUBUNIT SLX4"/>
    <property type="match status" value="1"/>
</dbReference>
<dbReference type="InterPro" id="IPR018574">
    <property type="entry name" value="Structure-sp_endonuc_su_Slx4"/>
</dbReference>
<organism evidence="19 20">
    <name type="scientific">Anabas testudineus</name>
    <name type="common">Climbing perch</name>
    <name type="synonym">Anthias testudineus</name>
    <dbReference type="NCBI Taxonomy" id="64144"/>
    <lineage>
        <taxon>Eukaryota</taxon>
        <taxon>Metazoa</taxon>
        <taxon>Chordata</taxon>
        <taxon>Craniata</taxon>
        <taxon>Vertebrata</taxon>
        <taxon>Euteleostomi</taxon>
        <taxon>Actinopterygii</taxon>
        <taxon>Neopterygii</taxon>
        <taxon>Teleostei</taxon>
        <taxon>Neoteleostei</taxon>
        <taxon>Acanthomorphata</taxon>
        <taxon>Anabantaria</taxon>
        <taxon>Anabantiformes</taxon>
        <taxon>Anabantoidei</taxon>
        <taxon>Anabantidae</taxon>
        <taxon>Anabas</taxon>
    </lineage>
</organism>
<dbReference type="PROSITE" id="PS50097">
    <property type="entry name" value="BTB"/>
    <property type="match status" value="1"/>
</dbReference>
<evidence type="ECO:0000313" key="20">
    <source>
        <dbReference type="Proteomes" id="UP000265040"/>
    </source>
</evidence>
<feature type="compositionally biased region" description="Basic and acidic residues" evidence="17">
    <location>
        <begin position="22"/>
        <end position="34"/>
    </location>
</feature>
<feature type="compositionally biased region" description="Low complexity" evidence="17">
    <location>
        <begin position="836"/>
        <end position="845"/>
    </location>
</feature>
<feature type="region of interest" description="Disordered" evidence="17">
    <location>
        <begin position="279"/>
        <end position="321"/>
    </location>
</feature>
<dbReference type="Pfam" id="PF00651">
    <property type="entry name" value="BTB"/>
    <property type="match status" value="1"/>
</dbReference>
<comment type="subcellular location">
    <subcellularLocation>
        <location evidence="1">Nucleus</location>
    </subcellularLocation>
</comment>
<dbReference type="Gene3D" id="3.30.710.10">
    <property type="entry name" value="Potassium Channel Kv1.1, Chain A"/>
    <property type="match status" value="1"/>
</dbReference>
<reference evidence="19" key="2">
    <citation type="submission" date="2025-08" db="UniProtKB">
        <authorList>
            <consortium name="Ensembl"/>
        </authorList>
    </citation>
    <scope>IDENTIFICATION</scope>
</reference>
<dbReference type="InParanoid" id="A0A3Q1HX38"/>
<dbReference type="SMART" id="SM00225">
    <property type="entry name" value="BTB"/>
    <property type="match status" value="1"/>
</dbReference>
<feature type="compositionally biased region" description="Basic and acidic residues" evidence="17">
    <location>
        <begin position="766"/>
        <end position="795"/>
    </location>
</feature>
<feature type="region of interest" description="Disordered" evidence="17">
    <location>
        <begin position="1525"/>
        <end position="1629"/>
    </location>
</feature>
<feature type="compositionally biased region" description="Pro residues" evidence="17">
    <location>
        <begin position="934"/>
        <end position="943"/>
    </location>
</feature>
<evidence type="ECO:0000256" key="15">
    <source>
        <dbReference type="ARBA" id="ARBA00064578"/>
    </source>
</evidence>
<keyword evidence="11" id="KW-0233">DNA recombination</keyword>
<feature type="region of interest" description="Disordered" evidence="17">
    <location>
        <begin position="473"/>
        <end position="520"/>
    </location>
</feature>
<feature type="compositionally biased region" description="Low complexity" evidence="17">
    <location>
        <begin position="1222"/>
        <end position="1265"/>
    </location>
</feature>
<dbReference type="GO" id="GO:0000712">
    <property type="term" value="P:resolution of meiotic recombination intermediates"/>
    <property type="evidence" value="ECO:0007669"/>
    <property type="project" value="TreeGrafter"/>
</dbReference>
<feature type="compositionally biased region" description="Polar residues" evidence="17">
    <location>
        <begin position="1456"/>
        <end position="1471"/>
    </location>
</feature>
<evidence type="ECO:0000256" key="17">
    <source>
        <dbReference type="SAM" id="MobiDB-lite"/>
    </source>
</evidence>
<feature type="compositionally biased region" description="Acidic residues" evidence="17">
    <location>
        <begin position="796"/>
        <end position="805"/>
    </location>
</feature>
<evidence type="ECO:0000256" key="6">
    <source>
        <dbReference type="ARBA" id="ARBA00022737"/>
    </source>
</evidence>
<dbReference type="OrthoDB" id="5576441at2759"/>
<evidence type="ECO:0000256" key="5">
    <source>
        <dbReference type="ARBA" id="ARBA00022723"/>
    </source>
</evidence>
<evidence type="ECO:0000256" key="4">
    <source>
        <dbReference type="ARBA" id="ARBA00022553"/>
    </source>
</evidence>
<feature type="compositionally biased region" description="Low complexity" evidence="17">
    <location>
        <begin position="1381"/>
        <end position="1400"/>
    </location>
</feature>
<feature type="compositionally biased region" description="Basic and acidic residues" evidence="17">
    <location>
        <begin position="1196"/>
        <end position="1221"/>
    </location>
</feature>
<dbReference type="GO" id="GO:0008270">
    <property type="term" value="F:zinc ion binding"/>
    <property type="evidence" value="ECO:0007669"/>
    <property type="project" value="UniProtKB-KW"/>
</dbReference>
<evidence type="ECO:0000256" key="8">
    <source>
        <dbReference type="ARBA" id="ARBA00022771"/>
    </source>
</evidence>
<dbReference type="RefSeq" id="XP_026215495.1">
    <property type="nucleotide sequence ID" value="XM_026359710.1"/>
</dbReference>
<dbReference type="SUPFAM" id="SSF54695">
    <property type="entry name" value="POZ domain"/>
    <property type="match status" value="1"/>
</dbReference>
<dbReference type="GO" id="GO:0006281">
    <property type="term" value="P:DNA repair"/>
    <property type="evidence" value="ECO:0007669"/>
    <property type="project" value="UniProtKB-KW"/>
</dbReference>
<dbReference type="GO" id="GO:0033557">
    <property type="term" value="C:Slx1-Slx4 complex"/>
    <property type="evidence" value="ECO:0007669"/>
    <property type="project" value="InterPro"/>
</dbReference>
<keyword evidence="6" id="KW-0677">Repeat</keyword>
<feature type="compositionally biased region" description="Low complexity" evidence="17">
    <location>
        <begin position="865"/>
        <end position="885"/>
    </location>
</feature>
<keyword evidence="20" id="KW-1185">Reference proteome</keyword>
<feature type="compositionally biased region" description="Polar residues" evidence="17">
    <location>
        <begin position="279"/>
        <end position="290"/>
    </location>
</feature>
<dbReference type="InterPro" id="IPR000210">
    <property type="entry name" value="BTB/POZ_dom"/>
</dbReference>
<keyword evidence="8" id="KW-0863">Zinc-finger</keyword>
<comment type="subunit">
    <text evidence="15">Forms a heterodimer with SLX1A/GIYD1. Interacts with ERCC4/XPF; catalytic subunit of the ERCC4-ERCC1 endonuclease. Interacts with MUS81; catalytic subunit of the MUS81-EME1 endonuclease. Interacts with MSH2; component of the MSH2-MSH3 mismatch repair complex. Interacts with TERF2-TERF2IP. Interacts with PLK1 and SLX4IP.</text>
</comment>
<dbReference type="CDD" id="cd22999">
    <property type="entry name" value="SAP_SLX4"/>
    <property type="match status" value="1"/>
</dbReference>
<feature type="compositionally biased region" description="Low complexity" evidence="17">
    <location>
        <begin position="504"/>
        <end position="517"/>
    </location>
</feature>
<dbReference type="STRING" id="64144.ENSATEP00000013627"/>
<dbReference type="Proteomes" id="UP000265040">
    <property type="component" value="Chromosome 1"/>
</dbReference>
<dbReference type="Pfam" id="PF09494">
    <property type="entry name" value="Slx4"/>
    <property type="match status" value="1"/>
</dbReference>
<dbReference type="OMA" id="TKGPRHQ"/>
<feature type="region of interest" description="Disordered" evidence="17">
    <location>
        <begin position="1348"/>
        <end position="1493"/>
    </location>
</feature>
<evidence type="ECO:0000256" key="14">
    <source>
        <dbReference type="ARBA" id="ARBA00029496"/>
    </source>
</evidence>
<feature type="compositionally biased region" description="Polar residues" evidence="17">
    <location>
        <begin position="1069"/>
        <end position="1098"/>
    </location>
</feature>
<dbReference type="GO" id="GO:0032206">
    <property type="term" value="P:positive regulation of telomere maintenance"/>
    <property type="evidence" value="ECO:0007669"/>
    <property type="project" value="UniProtKB-ARBA"/>
</dbReference>
<evidence type="ECO:0000256" key="3">
    <source>
        <dbReference type="ARBA" id="ARBA00022499"/>
    </source>
</evidence>
<feature type="region of interest" description="Disordered" evidence="17">
    <location>
        <begin position="755"/>
        <end position="953"/>
    </location>
</feature>
<keyword evidence="4" id="KW-0597">Phosphoprotein</keyword>
<proteinExistence type="inferred from homology"/>
<gene>
    <name evidence="19" type="primary">SLX4</name>
</gene>
<reference evidence="19" key="1">
    <citation type="submission" date="2021-04" db="EMBL/GenBank/DDBJ databases">
        <authorList>
            <consortium name="Wellcome Sanger Institute Data Sharing"/>
        </authorList>
    </citation>
    <scope>NUCLEOTIDE SEQUENCE [LARGE SCALE GENOMIC DNA]</scope>
</reference>
<feature type="compositionally biased region" description="Basic residues" evidence="17">
    <location>
        <begin position="1707"/>
        <end position="1716"/>
    </location>
</feature>
<dbReference type="GO" id="GO:0006260">
    <property type="term" value="P:DNA replication"/>
    <property type="evidence" value="ECO:0007669"/>
    <property type="project" value="InterPro"/>
</dbReference>
<evidence type="ECO:0000256" key="10">
    <source>
        <dbReference type="ARBA" id="ARBA00022843"/>
    </source>
</evidence>
<accession>A0A3Q1HX38</accession>
<dbReference type="Ensembl" id="ENSATET00000013845.3">
    <property type="protein sequence ID" value="ENSATEP00000013627.1"/>
    <property type="gene ID" value="ENSATEG00000009524.3"/>
</dbReference>
<sequence>MDDSDQDFVDLCSKLLKRVRKKPGEPRQLRKAEHQPSSQASEGDKKRKNNKKDGDFGSNVTGTQPLGAGAGQLVVSEGTRQGSGDAGPSIVPSTAAGPRPERVLTAKDKVLHKMQQFKRVSPQRMVPTEKRQPANHCGTLPQLQEAPESLSSGLHCEVQDSDEALALRLQQELDREAAGAQTVDLDDGGLFFCQICHKDLSHMTPAGRTQHLNRCLDESEESAPAPPPPPPPPGVPECPICGKKFKSQKSRSAHLKRCSSDMGISPAVLLQALQRQAEETQNVSTANTLVPTGGIKRKGPSKPGLPARKKPKKKTEPLDEDTLVALALSSSLLEQDEEHKRDKEAELQLQAETAVCHTSMTSVLKRRPDQGKGRGKKKKGTIPRPPPLLLVQDAQAALSRLQERVSALLLRSWPHSPPTPTRCPSRLPGWTGAAPLWQKSALLDRGSTCLSDFYTPELGEFITPWESAKIDAASSNTIDKPESSVQPVNEGTPATETRASILPSSSQTASCSSATSTPGTRHVLVGSQTLRDLMELAEDGMTLTQCDYTASEPKKDLHLSGFVLGEAEEQEVLCLSGFLPETTRSQVKRKTDRSGAEKERCAHQSAALSRLTTDLSSMVNNPQLSDVQLQVDSGDVYFAHSFMIYARCPLLAEMLYESGFGVQEDGMRAAQRVLMNDVPGQAVFALLQYLYTGHCSIPASLQSHVLELASRFDLKELQQLCEIHQDEADYTSQEEDVNNQTDQAFIELLRSMWNEEDEGEEETDTDGGKDVERELGEDHRCDDLATSDREVIEEKVNEEELDEIYEFATTQRNRVEESDSEQEEERGEVDEEGDHSSSPSTSSLSNKHPPQSQQHRPFRKISSELSGRTLLQSSSSSAVDDLSVSHPPSTSNLPVPGVSPGQVDDCGSGGEKRTDDIELDECLPLKRESQGPRIPDPLSPPSPQNTKKKEPEVIVLSDSSEEMEVALCSRSPSPHFPCTVQSPQDYTQIKSQQVSKHKEPTLDNREPTSLELSPGDPVDCSPEVSWLIPSTPVQHGRSTRTSSSQTKSSMCRTRLFPKDEASSPLPVFSSPTSSANKLQSSNSPNRAATQASGSTEGSVSRMKLDKIVSSSINLDLAFSPERTSSYDASKDREVFAVPSSQFKVSHLSNLNHLHSLQVSSKQDTPLHRQPQPYSSTPLHAELHQPFSHLAASLLHKDPDKQTDGVRERVTSESTEKTELESFHLSPLSDPLDPPSSSFSHRGLQSSQRQSKSFSESLHLVESSSHNNTGTELKRRVEVEAITIRNETGENKDQGNEGEQEEAIGESGATDGTKYSFQQSFMDEPPIAFNDSWGLDVCIEEKPGCFSLRLEDSRGSSQQERSLGQGGTVRSPPSTSCQPPRSSCCMQSSKSSGSMVDSSPSNHPPTSVQAHTTPSITPSPPGPAPRTTQQVNNSLLDSKIWDSWEEEEEEDALPLSQRVNPQAQLKTPASSLNKKRPSLEPITPMPHYSDLDTPELKNKLNRFGVRPLPKRQMILKLKEIHQYTHQLVSSDSEDEAPPAGRKAQTMTHVTSTAAAGKKPKSCTRRVEFKEPRVPAVASPLKHNRDEEEEPLSASQGSNTSSTAASEESERSNPELCLSSDGDSDSDGGISASQAANRLQDRLRAVRSFILSDSGLYNQILQYQPLVLSQLQERLKAAGIRLGAAKLVDYLDSQCVTFTTAKPGQSAPSRRRGKRTGKGAKTAGGSGASRKKNVAATMI</sequence>
<keyword evidence="10" id="KW-0832">Ubl conjugation</keyword>
<comment type="similarity">
    <text evidence="2">Belongs to the SLX4 family.</text>
</comment>
<dbReference type="InterPro" id="IPR011333">
    <property type="entry name" value="SKP1/BTB/POZ_sf"/>
</dbReference>
<dbReference type="GeneTree" id="ENSGT00390000014091"/>
<evidence type="ECO:0000256" key="7">
    <source>
        <dbReference type="ARBA" id="ARBA00022763"/>
    </source>
</evidence>
<feature type="compositionally biased region" description="Acidic residues" evidence="17">
    <location>
        <begin position="1442"/>
        <end position="1451"/>
    </location>
</feature>